<gene>
    <name evidence="14" type="ORF">DC083_02835</name>
</gene>
<evidence type="ECO:0000256" key="11">
    <source>
        <dbReference type="SAM" id="MobiDB-lite"/>
    </source>
</evidence>
<dbReference type="Pfam" id="PF03895">
    <property type="entry name" value="YadA_anchor"/>
    <property type="match status" value="1"/>
</dbReference>
<dbReference type="GO" id="GO:0009986">
    <property type="term" value="C:cell surface"/>
    <property type="evidence" value="ECO:0007669"/>
    <property type="project" value="UniProtKB-SubCell"/>
</dbReference>
<dbReference type="GO" id="GO:0009279">
    <property type="term" value="C:cell outer membrane"/>
    <property type="evidence" value="ECO:0007669"/>
    <property type="project" value="UniProtKB-SubCell"/>
</dbReference>
<feature type="region of interest" description="Disordered" evidence="11">
    <location>
        <begin position="123"/>
        <end position="150"/>
    </location>
</feature>
<evidence type="ECO:0000256" key="9">
    <source>
        <dbReference type="ARBA" id="ARBA00023136"/>
    </source>
</evidence>
<keyword evidence="7" id="KW-0732">Signal</keyword>
<feature type="compositionally biased region" description="Polar residues" evidence="11">
    <location>
        <begin position="644"/>
        <end position="658"/>
    </location>
</feature>
<dbReference type="GO" id="GO:0015031">
    <property type="term" value="P:protein transport"/>
    <property type="evidence" value="ECO:0007669"/>
    <property type="project" value="UniProtKB-KW"/>
</dbReference>
<proteinExistence type="inferred from homology"/>
<protein>
    <recommendedName>
        <fullName evidence="16">Trimeric autotransporter adhesin YadA-like C-terminal membrane anchor domain-containing protein</fullName>
    </recommendedName>
</protein>
<dbReference type="AlphaFoldDB" id="A0A2U2AFG5"/>
<dbReference type="SUPFAM" id="SSF101967">
    <property type="entry name" value="Adhesin YadA, collagen-binding domain"/>
    <property type="match status" value="3"/>
</dbReference>
<feature type="domain" description="Trimeric autotransporter adhesin YadA-like stalk" evidence="13">
    <location>
        <begin position="2"/>
        <end position="33"/>
    </location>
</feature>
<keyword evidence="5" id="KW-1134">Transmembrane beta strand</keyword>
<dbReference type="SUPFAM" id="SSF54523">
    <property type="entry name" value="Pili subunits"/>
    <property type="match status" value="1"/>
</dbReference>
<feature type="domain" description="Trimeric autotransporter adhesin YadA-like stalk" evidence="13">
    <location>
        <begin position="280"/>
        <end position="310"/>
    </location>
</feature>
<dbReference type="Gene3D" id="2.150.10.10">
    <property type="entry name" value="Serralysin-like metalloprotease, C-terminal"/>
    <property type="match status" value="2"/>
</dbReference>
<sequence length="930" mass="96337">MIAGVADGKDGKDAVNKGQLDEVKEGLTEAGLKFAGNKGEVQKKLGETLTIKGDLADDADATAENLRVDVNDDGDLVVKMSSKLTGINDLQVGKPGKDGEGGVDGKIGVNGKDGSSVVINGEDGSIGLTGPAGKNGKSPELNISVKDGSPGLDGKDGEVRIVYKDKEGNEKEVASLDDGLKFGADRGDDLAVKLNEKLDIKGDDNITTSVDENGIKVNLAKNLNLGEEGSVTTGNTIVNNGGVKVGDNVLLNGTGLTIIGKDGKPGPSITQDGINAGGNKITGVATGEEDADAVNLAQLKNVQAKGDVGLDGIAEAFGGGAEYDKETGRFKAPNYTVALSLPKDKAIEDGVEAGFEYVGETLADHEGRIEENTTNIQNITQGTAGLVKLDGDKIVIDNELAKGADTFDFSNNEGATRTLAGVTAGKVGTDAVNVTQLGTALGGGSLDDEGNWQGPTYEVGGKEVNNVGDAITNIDQSITNINQGTAGLVKLDGEKIVIDNNLAKDANVFDFSNVDENGNPIARKLVGVDNGIIANHSTDAINGGQLFEILGTKAVLLSDGQPVVNFSSAFRGLPEGQQITTIYAGFENLDKRVTDLETGQSGVVLVPKPDGVTGNGDTQDVVINQPPVTAKPEVKPTTPVESIPPTNGSGSTASNGNRGDQIIINNDLAGDRHVVNIGGANSTDDNPLGDRKLTGVADGKIGEGSSDAINGSQLYTSNNAIANLIGGGAKVDNNGNVYFPENAGFTVGGESHITIGGAINALDKNQMFKLDRDKNQIIIANEEVNQDTVMNLGGHKLTGITNGAIEKDSTDAVNGGQLWELDQKVDREVTSIQNQFKHYDTRLNTIEKTVHQNRKIASAGIAGAMAMASMPYVETSKYSFGLGTAVYDSEAAISAGFTFKMGEKSLLRINASYDTQNKAGVGIGVAFGWD</sequence>
<evidence type="ECO:0000256" key="4">
    <source>
        <dbReference type="ARBA" id="ARBA00022448"/>
    </source>
</evidence>
<feature type="domain" description="Trimeric autotransporter adhesin YadA-like stalk" evidence="13">
    <location>
        <begin position="421"/>
        <end position="437"/>
    </location>
</feature>
<dbReference type="Gene3D" id="2.20.70.140">
    <property type="match status" value="1"/>
</dbReference>
<evidence type="ECO:0000256" key="10">
    <source>
        <dbReference type="ARBA" id="ARBA00023237"/>
    </source>
</evidence>
<comment type="caution">
    <text evidence="14">The sequence shown here is derived from an EMBL/GenBank/DDBJ whole genome shotgun (WGS) entry which is preliminary data.</text>
</comment>
<feature type="domain" description="Trimeric autotransporter adhesin YadA-like stalk" evidence="13">
    <location>
        <begin position="524"/>
        <end position="548"/>
    </location>
</feature>
<evidence type="ECO:0000256" key="7">
    <source>
        <dbReference type="ARBA" id="ARBA00022729"/>
    </source>
</evidence>
<dbReference type="Gene3D" id="3.30.1300.30">
    <property type="entry name" value="GSPII I/J protein-like"/>
    <property type="match status" value="1"/>
</dbReference>
<evidence type="ECO:0000313" key="14">
    <source>
        <dbReference type="EMBL" id="PWD81404.1"/>
    </source>
</evidence>
<name>A0A2U2AFG5_9GAMM</name>
<keyword evidence="8" id="KW-0653">Protein transport</keyword>
<feature type="domain" description="Trimeric autotransporter adhesin YadA-like stalk" evidence="13">
    <location>
        <begin position="692"/>
        <end position="736"/>
    </location>
</feature>
<evidence type="ECO:0000256" key="5">
    <source>
        <dbReference type="ARBA" id="ARBA00022452"/>
    </source>
</evidence>
<accession>A0A2U2AFG5</accession>
<dbReference type="Gene3D" id="1.20.5.170">
    <property type="match status" value="1"/>
</dbReference>
<evidence type="ECO:0000256" key="6">
    <source>
        <dbReference type="ARBA" id="ARBA00022692"/>
    </source>
</evidence>
<keyword evidence="15" id="KW-1185">Reference proteome</keyword>
<evidence type="ECO:0000256" key="2">
    <source>
        <dbReference type="ARBA" id="ARBA00004442"/>
    </source>
</evidence>
<evidence type="ECO:0000259" key="13">
    <source>
        <dbReference type="Pfam" id="PF05662"/>
    </source>
</evidence>
<feature type="domain" description="Trimeric autotransporter adhesin YadA-like C-terminal membrane anchor" evidence="12">
    <location>
        <begin position="876"/>
        <end position="929"/>
    </location>
</feature>
<evidence type="ECO:0008006" key="16">
    <source>
        <dbReference type="Google" id="ProtNLM"/>
    </source>
</evidence>
<dbReference type="InterPro" id="IPR005594">
    <property type="entry name" value="YadA_C"/>
</dbReference>
<comment type="similarity">
    <text evidence="3">Belongs to the autotransporter-2 (AT-2) (TC 1.B.40) family.</text>
</comment>
<keyword evidence="6" id="KW-0812">Transmembrane</keyword>
<comment type="subcellular location">
    <subcellularLocation>
        <location evidence="2">Cell outer membrane</location>
    </subcellularLocation>
    <subcellularLocation>
        <location evidence="1">Cell surface</location>
    </subcellularLocation>
</comment>
<reference evidence="15" key="1">
    <citation type="submission" date="2018-05" db="EMBL/GenBank/DDBJ databases">
        <title>Ignatzschineria dubaiensis sp. nov., isolated from necrotic foot tissues of dromedaries (Camelus dromedarius) and associated maggots in Dubai, United Arab Emirates.</title>
        <authorList>
            <person name="Tsang C.C."/>
            <person name="Tang J.Y.M."/>
            <person name="Fong J.Y.H."/>
            <person name="Kinne J."/>
            <person name="Lee H.H."/>
            <person name="Joseph M."/>
            <person name="Jose S."/>
            <person name="Schuster R.K."/>
            <person name="Tang Y."/>
            <person name="Sivakumar S."/>
            <person name="Chen J.H.K."/>
            <person name="Teng J.L.L."/>
            <person name="Lau S.K.P."/>
            <person name="Wernery U."/>
            <person name="Woo P.C.Y."/>
        </authorList>
    </citation>
    <scope>NUCLEOTIDE SEQUENCE [LARGE SCALE GENOMIC DNA]</scope>
    <source>
        <strain evidence="15">KCTC 22644</strain>
    </source>
</reference>
<evidence type="ECO:0000256" key="1">
    <source>
        <dbReference type="ARBA" id="ARBA00004241"/>
    </source>
</evidence>
<keyword evidence="9" id="KW-0472">Membrane</keyword>
<evidence type="ECO:0000256" key="8">
    <source>
        <dbReference type="ARBA" id="ARBA00022927"/>
    </source>
</evidence>
<dbReference type="InterPro" id="IPR011049">
    <property type="entry name" value="Serralysin-like_metalloprot_C"/>
</dbReference>
<dbReference type="Gene3D" id="6.10.250.2040">
    <property type="match status" value="2"/>
</dbReference>
<feature type="domain" description="Trimeric autotransporter adhesin YadA-like stalk" evidence="13">
    <location>
        <begin position="796"/>
        <end position="836"/>
    </location>
</feature>
<dbReference type="Pfam" id="PF05662">
    <property type="entry name" value="YadA_stalk"/>
    <property type="match status" value="6"/>
</dbReference>
<evidence type="ECO:0000259" key="12">
    <source>
        <dbReference type="Pfam" id="PF03895"/>
    </source>
</evidence>
<dbReference type="InterPro" id="IPR008635">
    <property type="entry name" value="Coiled_stalk_dom"/>
</dbReference>
<evidence type="ECO:0000256" key="3">
    <source>
        <dbReference type="ARBA" id="ARBA00005848"/>
    </source>
</evidence>
<organism evidence="14 15">
    <name type="scientific">Ignatzschineria ureiclastica</name>
    <dbReference type="NCBI Taxonomy" id="472582"/>
    <lineage>
        <taxon>Bacteria</taxon>
        <taxon>Pseudomonadati</taxon>
        <taxon>Pseudomonadota</taxon>
        <taxon>Gammaproteobacteria</taxon>
        <taxon>Cardiobacteriales</taxon>
        <taxon>Ignatzschineriaceae</taxon>
        <taxon>Ignatzschineria</taxon>
    </lineage>
</organism>
<dbReference type="InterPro" id="IPR045584">
    <property type="entry name" value="Pilin-like"/>
</dbReference>
<keyword evidence="4" id="KW-0813">Transport</keyword>
<keyword evidence="10" id="KW-0998">Cell outer membrane</keyword>
<evidence type="ECO:0000313" key="15">
    <source>
        <dbReference type="Proteomes" id="UP000245020"/>
    </source>
</evidence>
<dbReference type="Proteomes" id="UP000245020">
    <property type="component" value="Unassembled WGS sequence"/>
</dbReference>
<feature type="region of interest" description="Disordered" evidence="11">
    <location>
        <begin position="607"/>
        <end position="660"/>
    </location>
</feature>
<dbReference type="EMBL" id="QEWQ01000002">
    <property type="protein sequence ID" value="PWD81404.1"/>
    <property type="molecule type" value="Genomic_DNA"/>
</dbReference>